<proteinExistence type="predicted"/>
<dbReference type="Proteomes" id="UP001302949">
    <property type="component" value="Unassembled WGS sequence"/>
</dbReference>
<evidence type="ECO:0000256" key="1">
    <source>
        <dbReference type="SAM" id="MobiDB-lite"/>
    </source>
</evidence>
<dbReference type="PANTHER" id="PTHR35889:SF3">
    <property type="entry name" value="F-BOX DOMAIN-CONTAINING PROTEIN"/>
    <property type="match status" value="1"/>
</dbReference>
<evidence type="ECO:0000313" key="4">
    <source>
        <dbReference type="Proteomes" id="UP001302949"/>
    </source>
</evidence>
<feature type="signal peptide" evidence="2">
    <location>
        <begin position="1"/>
        <end position="17"/>
    </location>
</feature>
<dbReference type="PROSITE" id="PS51257">
    <property type="entry name" value="PROKAR_LIPOPROTEIN"/>
    <property type="match status" value="1"/>
</dbReference>
<feature type="region of interest" description="Disordered" evidence="1">
    <location>
        <begin position="26"/>
        <end position="51"/>
    </location>
</feature>
<organism evidence="3 4">
    <name type="scientific">Arcicella rigui</name>
    <dbReference type="NCBI Taxonomy" id="797020"/>
    <lineage>
        <taxon>Bacteria</taxon>
        <taxon>Pseudomonadati</taxon>
        <taxon>Bacteroidota</taxon>
        <taxon>Cytophagia</taxon>
        <taxon>Cytophagales</taxon>
        <taxon>Flectobacillaceae</taxon>
        <taxon>Arcicella</taxon>
    </lineage>
</organism>
<dbReference type="RefSeq" id="WP_323295604.1">
    <property type="nucleotide sequence ID" value="NZ_JAYFUM010000005.1"/>
</dbReference>
<dbReference type="PANTHER" id="PTHR35889">
    <property type="entry name" value="CYCLOINULO-OLIGOSACCHARIDE FRUCTANOTRANSFERASE-RELATED"/>
    <property type="match status" value="1"/>
</dbReference>
<reference evidence="3 4" key="1">
    <citation type="submission" date="2023-12" db="EMBL/GenBank/DDBJ databases">
        <title>Novel species of the genus Arcicella isolated from rivers.</title>
        <authorList>
            <person name="Lu H."/>
        </authorList>
    </citation>
    <scope>NUCLEOTIDE SEQUENCE [LARGE SCALE GENOMIC DNA]</scope>
    <source>
        <strain evidence="3 4">KCTC 23307</strain>
    </source>
</reference>
<comment type="caution">
    <text evidence="3">The sequence shown here is derived from an EMBL/GenBank/DDBJ whole genome shotgun (WGS) entry which is preliminary data.</text>
</comment>
<evidence type="ECO:0000256" key="2">
    <source>
        <dbReference type="SAM" id="SignalP"/>
    </source>
</evidence>
<feature type="compositionally biased region" description="Low complexity" evidence="1">
    <location>
        <begin position="28"/>
        <end position="39"/>
    </location>
</feature>
<gene>
    <name evidence="3" type="ORF">VB248_04810</name>
</gene>
<evidence type="ECO:0008006" key="5">
    <source>
        <dbReference type="Google" id="ProtNLM"/>
    </source>
</evidence>
<protein>
    <recommendedName>
        <fullName evidence="5">Cytochrome C Planctomycete-type domain-containing protein</fullName>
    </recommendedName>
</protein>
<dbReference type="EMBL" id="JAYFUM010000005">
    <property type="protein sequence ID" value="MEA5138436.1"/>
    <property type="molecule type" value="Genomic_DNA"/>
</dbReference>
<keyword evidence="2" id="KW-0732">Signal</keyword>
<keyword evidence="4" id="KW-1185">Reference proteome</keyword>
<evidence type="ECO:0000313" key="3">
    <source>
        <dbReference type="EMBL" id="MEA5138436.1"/>
    </source>
</evidence>
<sequence>MKKILFFGILLFVGVMSCVNRKNDPVATTTTGDTSTGSTTGTGTGGTGTSSTTLNCGTTTNSTGDSVCFNTQILPMIVSNCATSGCHDAKSKEEGYELTSYAKIIAKGIRAGSPTNSKLYQVMIRTDNERMPQPPLPALSKANIDLFAKWIQQGAKNVTCGTTVDTVNVSYSKTIQPVITTYCLGCHQAPTNSGGVNLSTYSNVKTYVDNKRLYGAITYSNGYVGMPQDNKLTDCQILVFKKWIDAGAKNN</sequence>
<feature type="chain" id="PRO_5045961921" description="Cytochrome C Planctomycete-type domain-containing protein" evidence="2">
    <location>
        <begin position="18"/>
        <end position="251"/>
    </location>
</feature>
<accession>A0ABU5Q6E6</accession>
<name>A0ABU5Q6E6_9BACT</name>